<feature type="compositionally biased region" description="Polar residues" evidence="1">
    <location>
        <begin position="114"/>
        <end position="147"/>
    </location>
</feature>
<comment type="caution">
    <text evidence="2">The sequence shown here is derived from an EMBL/GenBank/DDBJ whole genome shotgun (WGS) entry which is preliminary data.</text>
</comment>
<sequence>MVGASEPSPQLFGMALIGLFRARDFFGGTTRQADSVLMDYAYFGVAHPTPDLLLSDCYFIHRRLTPRTVPAATNAEMVNSDLTSKDQISSLPQTDDRLADGIEYKSGEDVSHGRVSSSAEVGTRNQMSSTNVSNLTMPSKVMSTPSAASVQPSLTTIADNDNQSNEWVVPTQVVNISGW</sequence>
<feature type="region of interest" description="Disordered" evidence="1">
    <location>
        <begin position="108"/>
        <end position="147"/>
    </location>
</feature>
<organism evidence="2">
    <name type="scientific">Zea mays</name>
    <name type="common">Maize</name>
    <dbReference type="NCBI Taxonomy" id="4577"/>
    <lineage>
        <taxon>Eukaryota</taxon>
        <taxon>Viridiplantae</taxon>
        <taxon>Streptophyta</taxon>
        <taxon>Embryophyta</taxon>
        <taxon>Tracheophyta</taxon>
        <taxon>Spermatophyta</taxon>
        <taxon>Magnoliopsida</taxon>
        <taxon>Liliopsida</taxon>
        <taxon>Poales</taxon>
        <taxon>Poaceae</taxon>
        <taxon>PACMAD clade</taxon>
        <taxon>Panicoideae</taxon>
        <taxon>Andropogonodae</taxon>
        <taxon>Andropogoneae</taxon>
        <taxon>Tripsacinae</taxon>
        <taxon>Zea</taxon>
    </lineage>
</organism>
<dbReference type="EMBL" id="NCVQ01000004">
    <property type="protein sequence ID" value="PWZ31151.1"/>
    <property type="molecule type" value="Genomic_DNA"/>
</dbReference>
<name>A0A3L6FFM0_MAIZE</name>
<gene>
    <name evidence="2" type="ORF">Zm00014a_026083</name>
</gene>
<accession>A0A3L6FFM0</accession>
<protein>
    <submittedName>
        <fullName evidence="2">Uncharacterized protein</fullName>
    </submittedName>
</protein>
<proteinExistence type="predicted"/>
<reference evidence="2" key="1">
    <citation type="journal article" date="2018" name="Nat. Genet.">
        <title>Extensive intraspecific gene order and gene structural variations between Mo17 and other maize genomes.</title>
        <authorList>
            <person name="Sun S."/>
            <person name="Zhou Y."/>
            <person name="Chen J."/>
            <person name="Shi J."/>
            <person name="Zhao H."/>
            <person name="Zhao H."/>
            <person name="Song W."/>
            <person name="Zhang M."/>
            <person name="Cui Y."/>
            <person name="Dong X."/>
            <person name="Liu H."/>
            <person name="Ma X."/>
            <person name="Jiao Y."/>
            <person name="Wang B."/>
            <person name="Wei X."/>
            <person name="Stein J.C."/>
            <person name="Glaubitz J.C."/>
            <person name="Lu F."/>
            <person name="Yu G."/>
            <person name="Liang C."/>
            <person name="Fengler K."/>
            <person name="Li B."/>
            <person name="Rafalski A."/>
            <person name="Schnable P.S."/>
            <person name="Ware D.H."/>
            <person name="Buckler E.S."/>
            <person name="Lai J."/>
        </authorList>
    </citation>
    <scope>NUCLEOTIDE SEQUENCE [LARGE SCALE GENOMIC DNA]</scope>
    <source>
        <tissue evidence="2">Seedling</tissue>
    </source>
</reference>
<dbReference type="AlphaFoldDB" id="A0A3L6FFM0"/>
<evidence type="ECO:0000256" key="1">
    <source>
        <dbReference type="SAM" id="MobiDB-lite"/>
    </source>
</evidence>
<dbReference type="ExpressionAtlas" id="A0A3L6FFM0">
    <property type="expression patterns" value="baseline and differential"/>
</dbReference>
<evidence type="ECO:0000313" key="2">
    <source>
        <dbReference type="EMBL" id="PWZ31151.1"/>
    </source>
</evidence>
<dbReference type="Proteomes" id="UP000251960">
    <property type="component" value="Chromosome 3"/>
</dbReference>